<dbReference type="Proteomes" id="UP001497700">
    <property type="component" value="Unassembled WGS sequence"/>
</dbReference>
<sequence length="606" mass="66052">MRAVQDMIRPVTNICCVGAGYVGGPTAAVMAYQNPHLRVTVVDKNEQRIRRWNSEHLPIYEPGLGDIVRIARDGSRQFQFTNEPIDQSQRPHLLNFPGRNFLQHDAQITVPARLPNLFFSTQVGECIREADIVLIAVNTPTKMKGVGAGSATDMTSFEAVASEVAQHARPGAIIVEKSTVPCRTADLVRNTMAVHRPGIHFEILSNPEFLAAGTAMKDLMYPDRVLIGSSPTPSGRLASAALASVYAAWVPRSRILTTNVYSSELAKLVANSMLAQRISSINSISAICEKTGANVDEIAASIGSDPRIGDKFLKAGIGFGGSCFKKDILSLVYLAESLGLHEVGEYWRQVIVMNEYQRDRFSRRVIACLNNTLAGKKITLLGYAFKANTSDTRESPALEIIKTLLVEGPREIAIFDPCCNPVVVRAEIKALVRDQPALKEDGGPIEVYSSAYEACASSHAVLITTEFDEFRNTPKAASKDEPASLPTKSPDPRPFPNRPNGQTETELLSLHKYLLSNASTAENVDDPLGRYVPEPACESDCPDCGLIKTSGYSTAGNSGEGRPKTRLDWSKIASHMSKPKWLFDGKGIINVDEMSEHGVRVESVGR</sequence>
<gene>
    <name evidence="1" type="ORF">F4820DRAFT_458669</name>
</gene>
<dbReference type="EMBL" id="MU393482">
    <property type="protein sequence ID" value="KAI4864707.1"/>
    <property type="molecule type" value="Genomic_DNA"/>
</dbReference>
<evidence type="ECO:0000313" key="2">
    <source>
        <dbReference type="Proteomes" id="UP001497700"/>
    </source>
</evidence>
<accession>A0ACB9Z0B6</accession>
<proteinExistence type="predicted"/>
<evidence type="ECO:0000313" key="1">
    <source>
        <dbReference type="EMBL" id="KAI4864707.1"/>
    </source>
</evidence>
<keyword evidence="2" id="KW-1185">Reference proteome</keyword>
<protein>
    <submittedName>
        <fullName evidence="1">Nucleotide sugar dehydrogenase</fullName>
    </submittedName>
</protein>
<organism evidence="1 2">
    <name type="scientific">Hypoxylon rubiginosum</name>
    <dbReference type="NCBI Taxonomy" id="110542"/>
    <lineage>
        <taxon>Eukaryota</taxon>
        <taxon>Fungi</taxon>
        <taxon>Dikarya</taxon>
        <taxon>Ascomycota</taxon>
        <taxon>Pezizomycotina</taxon>
        <taxon>Sordariomycetes</taxon>
        <taxon>Xylariomycetidae</taxon>
        <taxon>Xylariales</taxon>
        <taxon>Hypoxylaceae</taxon>
        <taxon>Hypoxylon</taxon>
    </lineage>
</organism>
<comment type="caution">
    <text evidence="1">The sequence shown here is derived from an EMBL/GenBank/DDBJ whole genome shotgun (WGS) entry which is preliminary data.</text>
</comment>
<name>A0ACB9Z0B6_9PEZI</name>
<reference evidence="1 2" key="1">
    <citation type="journal article" date="2022" name="New Phytol.">
        <title>Ecological generalism drives hyperdiversity of secondary metabolite gene clusters in xylarialean endophytes.</title>
        <authorList>
            <person name="Franco M.E.E."/>
            <person name="Wisecaver J.H."/>
            <person name="Arnold A.E."/>
            <person name="Ju Y.M."/>
            <person name="Slot J.C."/>
            <person name="Ahrendt S."/>
            <person name="Moore L.P."/>
            <person name="Eastman K.E."/>
            <person name="Scott K."/>
            <person name="Konkel Z."/>
            <person name="Mondo S.J."/>
            <person name="Kuo A."/>
            <person name="Hayes R.D."/>
            <person name="Haridas S."/>
            <person name="Andreopoulos B."/>
            <person name="Riley R."/>
            <person name="LaButti K."/>
            <person name="Pangilinan J."/>
            <person name="Lipzen A."/>
            <person name="Amirebrahimi M."/>
            <person name="Yan J."/>
            <person name="Adam C."/>
            <person name="Keymanesh K."/>
            <person name="Ng V."/>
            <person name="Louie K."/>
            <person name="Northen T."/>
            <person name="Drula E."/>
            <person name="Henrissat B."/>
            <person name="Hsieh H.M."/>
            <person name="Youens-Clark K."/>
            <person name="Lutzoni F."/>
            <person name="Miadlikowska J."/>
            <person name="Eastwood D.C."/>
            <person name="Hamelin R.C."/>
            <person name="Grigoriev I.V."/>
            <person name="U'Ren J.M."/>
        </authorList>
    </citation>
    <scope>NUCLEOTIDE SEQUENCE [LARGE SCALE GENOMIC DNA]</scope>
    <source>
        <strain evidence="1 2">CBS 119005</strain>
    </source>
</reference>